<sequence length="61" mass="6412">MPNKITAKISAANPTLPSLLQQISKPTLTISTASGTGGHAAEQCPKEVHTIPAMPKIIFMK</sequence>
<dbReference type="AlphaFoldDB" id="A0A915IIX2"/>
<reference evidence="2" key="1">
    <citation type="submission" date="2022-11" db="UniProtKB">
        <authorList>
            <consortium name="WormBaseParasite"/>
        </authorList>
    </citation>
    <scope>IDENTIFICATION</scope>
</reference>
<proteinExistence type="predicted"/>
<evidence type="ECO:0000313" key="2">
    <source>
        <dbReference type="WBParaSite" id="nRc.2.0.1.t13764-RA"/>
    </source>
</evidence>
<keyword evidence="1" id="KW-1185">Reference proteome</keyword>
<accession>A0A915IIX2</accession>
<dbReference type="Proteomes" id="UP000887565">
    <property type="component" value="Unplaced"/>
</dbReference>
<dbReference type="WBParaSite" id="nRc.2.0.1.t13764-RA">
    <property type="protein sequence ID" value="nRc.2.0.1.t13764-RA"/>
    <property type="gene ID" value="nRc.2.0.1.g13764"/>
</dbReference>
<name>A0A915IIX2_ROMCU</name>
<protein>
    <submittedName>
        <fullName evidence="2">Uncharacterized protein</fullName>
    </submittedName>
</protein>
<organism evidence="1 2">
    <name type="scientific">Romanomermis culicivorax</name>
    <name type="common">Nematode worm</name>
    <dbReference type="NCBI Taxonomy" id="13658"/>
    <lineage>
        <taxon>Eukaryota</taxon>
        <taxon>Metazoa</taxon>
        <taxon>Ecdysozoa</taxon>
        <taxon>Nematoda</taxon>
        <taxon>Enoplea</taxon>
        <taxon>Dorylaimia</taxon>
        <taxon>Mermithida</taxon>
        <taxon>Mermithoidea</taxon>
        <taxon>Mermithidae</taxon>
        <taxon>Romanomermis</taxon>
    </lineage>
</organism>
<evidence type="ECO:0000313" key="1">
    <source>
        <dbReference type="Proteomes" id="UP000887565"/>
    </source>
</evidence>